<organism evidence="3 4">
    <name type="scientific">Rhizopogon vinicolor AM-OR11-026</name>
    <dbReference type="NCBI Taxonomy" id="1314800"/>
    <lineage>
        <taxon>Eukaryota</taxon>
        <taxon>Fungi</taxon>
        <taxon>Dikarya</taxon>
        <taxon>Basidiomycota</taxon>
        <taxon>Agaricomycotina</taxon>
        <taxon>Agaricomycetes</taxon>
        <taxon>Agaricomycetidae</taxon>
        <taxon>Boletales</taxon>
        <taxon>Suillineae</taxon>
        <taxon>Rhizopogonaceae</taxon>
        <taxon>Rhizopogon</taxon>
    </lineage>
</organism>
<keyword evidence="4" id="KW-1185">Reference proteome</keyword>
<proteinExistence type="predicted"/>
<feature type="transmembrane region" description="Helical" evidence="2">
    <location>
        <begin position="88"/>
        <end position="113"/>
    </location>
</feature>
<dbReference type="AlphaFoldDB" id="A0A1B7MKY5"/>
<feature type="transmembrane region" description="Helical" evidence="2">
    <location>
        <begin position="125"/>
        <end position="145"/>
    </location>
</feature>
<dbReference type="EMBL" id="KV448805">
    <property type="protein sequence ID" value="OAX33247.1"/>
    <property type="molecule type" value="Genomic_DNA"/>
</dbReference>
<sequence>MSSPHPSDETANISESASRRVKITAVQNSLSKNGHDDQSDALDFPDGGLIAWGTALGAFLIQFCGFGYDSFTLYFYTRTYLTNNNPSAIASILLTQGIGSGVATGLTTIPSIAIVSHHFQQCRSVVMGLVVAGASLGAVSHPILLNNIINGKLGFANGVRASAGMIS</sequence>
<reference evidence="3 4" key="1">
    <citation type="submission" date="2016-06" db="EMBL/GenBank/DDBJ databases">
        <title>Comparative genomics of the ectomycorrhizal sister species Rhizopogon vinicolor and Rhizopogon vesiculosus (Basidiomycota: Boletales) reveals a divergence of the mating type B locus.</title>
        <authorList>
            <consortium name="DOE Joint Genome Institute"/>
            <person name="Mujic A.B."/>
            <person name="Kuo A."/>
            <person name="Tritt A."/>
            <person name="Lipzen A."/>
            <person name="Chen C."/>
            <person name="Johnson J."/>
            <person name="Sharma A."/>
            <person name="Barry K."/>
            <person name="Grigoriev I.V."/>
            <person name="Spatafora J.W."/>
        </authorList>
    </citation>
    <scope>NUCLEOTIDE SEQUENCE [LARGE SCALE GENOMIC DNA]</scope>
    <source>
        <strain evidence="3 4">AM-OR11-026</strain>
    </source>
</reference>
<evidence type="ECO:0008006" key="5">
    <source>
        <dbReference type="Google" id="ProtNLM"/>
    </source>
</evidence>
<feature type="non-terminal residue" evidence="3">
    <location>
        <position position="167"/>
    </location>
</feature>
<name>A0A1B7MKY5_9AGAM</name>
<protein>
    <recommendedName>
        <fullName evidence="5">MFS general substrate transporter</fullName>
    </recommendedName>
</protein>
<gene>
    <name evidence="3" type="ORF">K503DRAFT_786633</name>
</gene>
<dbReference type="STRING" id="1314800.A0A1B7MKY5"/>
<dbReference type="Proteomes" id="UP000092154">
    <property type="component" value="Unassembled WGS sequence"/>
</dbReference>
<feature type="region of interest" description="Disordered" evidence="1">
    <location>
        <begin position="1"/>
        <end position="20"/>
    </location>
</feature>
<keyword evidence="2" id="KW-0472">Membrane</keyword>
<accession>A0A1B7MKY5</accession>
<evidence type="ECO:0000256" key="1">
    <source>
        <dbReference type="SAM" id="MobiDB-lite"/>
    </source>
</evidence>
<keyword evidence="2" id="KW-0812">Transmembrane</keyword>
<feature type="transmembrane region" description="Helical" evidence="2">
    <location>
        <begin position="49"/>
        <end position="76"/>
    </location>
</feature>
<evidence type="ECO:0000313" key="3">
    <source>
        <dbReference type="EMBL" id="OAX33247.1"/>
    </source>
</evidence>
<evidence type="ECO:0000313" key="4">
    <source>
        <dbReference type="Proteomes" id="UP000092154"/>
    </source>
</evidence>
<keyword evidence="2" id="KW-1133">Transmembrane helix</keyword>
<feature type="compositionally biased region" description="Polar residues" evidence="1">
    <location>
        <begin position="1"/>
        <end position="16"/>
    </location>
</feature>
<evidence type="ECO:0000256" key="2">
    <source>
        <dbReference type="SAM" id="Phobius"/>
    </source>
</evidence>
<dbReference type="OrthoDB" id="6499973at2759"/>
<dbReference type="InParanoid" id="A0A1B7MKY5"/>